<keyword evidence="3" id="KW-1185">Reference proteome</keyword>
<evidence type="ECO:0000313" key="2">
    <source>
        <dbReference type="EMBL" id="MEB3429818.1"/>
    </source>
</evidence>
<dbReference type="GO" id="GO:0042578">
    <property type="term" value="F:phosphoric ester hydrolase activity"/>
    <property type="evidence" value="ECO:0007669"/>
    <property type="project" value="TreeGrafter"/>
</dbReference>
<dbReference type="GO" id="GO:0008270">
    <property type="term" value="F:zinc ion binding"/>
    <property type="evidence" value="ECO:0007669"/>
    <property type="project" value="TreeGrafter"/>
</dbReference>
<dbReference type="InterPro" id="IPR004013">
    <property type="entry name" value="PHP_dom"/>
</dbReference>
<dbReference type="EMBL" id="JAYKOT010000003">
    <property type="protein sequence ID" value="MEB3429818.1"/>
    <property type="molecule type" value="Genomic_DNA"/>
</dbReference>
<dbReference type="Gene3D" id="3.20.20.140">
    <property type="entry name" value="Metal-dependent hydrolases"/>
    <property type="match status" value="1"/>
</dbReference>
<evidence type="ECO:0000313" key="3">
    <source>
        <dbReference type="Proteomes" id="UP001357733"/>
    </source>
</evidence>
<dbReference type="PANTHER" id="PTHR36928:SF1">
    <property type="entry name" value="PHOSPHATASE YCDX-RELATED"/>
    <property type="match status" value="1"/>
</dbReference>
<dbReference type="Pfam" id="PF02811">
    <property type="entry name" value="PHP"/>
    <property type="match status" value="1"/>
</dbReference>
<name>A0AAW9MQG6_9FIRM</name>
<feature type="domain" description="Polymerase/histidinol phosphatase N-terminal" evidence="1">
    <location>
        <begin position="5"/>
        <end position="77"/>
    </location>
</feature>
<dbReference type="PANTHER" id="PTHR36928">
    <property type="entry name" value="PHOSPHATASE YCDX-RELATED"/>
    <property type="match status" value="1"/>
</dbReference>
<sequence>MKNLIDIHTHSVSCSHAYSTIKENYDRAKELGLYVYGISEHGYAMDAGVNKTFFKNLAVMEEKNPLLLKGMEANIVDFDGNIGEGEVIEYLDYVIASMHLNVLTPGSKKENTKTILKALNNEKINIIGHLDDSRFPVDYKEIVSELKNSKTILELNNSSLSETSFRLGAKENLTELLSLLAEDDRKIIINTDSHYYKSVGDIKLAIDLIEEIKFPKELVINFNENLLREFLKNNLNKSFDL</sequence>
<dbReference type="InterPro" id="IPR003141">
    <property type="entry name" value="Pol/His_phosphatase_N"/>
</dbReference>
<dbReference type="Proteomes" id="UP001357733">
    <property type="component" value="Unassembled WGS sequence"/>
</dbReference>
<dbReference type="SMART" id="SM00481">
    <property type="entry name" value="POLIIIAc"/>
    <property type="match status" value="1"/>
</dbReference>
<organism evidence="2 3">
    <name type="scientific">Citroniella saccharovorans</name>
    <dbReference type="NCBI Taxonomy" id="2053367"/>
    <lineage>
        <taxon>Bacteria</taxon>
        <taxon>Bacillati</taxon>
        <taxon>Bacillota</taxon>
        <taxon>Tissierellia</taxon>
        <taxon>Tissierellales</taxon>
        <taxon>Peptoniphilaceae</taxon>
        <taxon>Citroniella</taxon>
    </lineage>
</organism>
<dbReference type="SUPFAM" id="SSF89550">
    <property type="entry name" value="PHP domain-like"/>
    <property type="match status" value="1"/>
</dbReference>
<proteinExistence type="predicted"/>
<accession>A0AAW9MQG6</accession>
<dbReference type="InterPro" id="IPR050243">
    <property type="entry name" value="PHP_phosphatase"/>
</dbReference>
<dbReference type="InterPro" id="IPR016195">
    <property type="entry name" value="Pol/histidinol_Pase-like"/>
</dbReference>
<dbReference type="RefSeq" id="WP_324619976.1">
    <property type="nucleotide sequence ID" value="NZ_JAYKOT010000003.1"/>
</dbReference>
<dbReference type="AlphaFoldDB" id="A0AAW9MQG6"/>
<evidence type="ECO:0000259" key="1">
    <source>
        <dbReference type="SMART" id="SM00481"/>
    </source>
</evidence>
<comment type="caution">
    <text evidence="2">The sequence shown here is derived from an EMBL/GenBank/DDBJ whole genome shotgun (WGS) entry which is preliminary data.</text>
</comment>
<reference evidence="2 3" key="1">
    <citation type="submission" date="2024-01" db="EMBL/GenBank/DDBJ databases">
        <title>Complete genome sequence of Citroniella saccharovorans strain M6.X9, isolated from human fecal sample.</title>
        <authorList>
            <person name="Cheng G."/>
            <person name="Westerholm M."/>
            <person name="Schnurer A."/>
        </authorList>
    </citation>
    <scope>NUCLEOTIDE SEQUENCE [LARGE SCALE GENOMIC DNA]</scope>
    <source>
        <strain evidence="2 3">DSM 29873</strain>
    </source>
</reference>
<protein>
    <submittedName>
        <fullName evidence="2">PHP domain-containing protein</fullName>
    </submittedName>
</protein>
<gene>
    <name evidence="2" type="ORF">VLK81_07335</name>
</gene>
<dbReference type="GO" id="GO:0005829">
    <property type="term" value="C:cytosol"/>
    <property type="evidence" value="ECO:0007669"/>
    <property type="project" value="TreeGrafter"/>
</dbReference>